<feature type="transmembrane region" description="Helical" evidence="1">
    <location>
        <begin position="79"/>
        <end position="97"/>
    </location>
</feature>
<reference evidence="2 3" key="1">
    <citation type="journal article" date="2013" name="Curr. Biol.">
        <title>The Genome of the Foraminiferan Reticulomyxa filosa.</title>
        <authorList>
            <person name="Glockner G."/>
            <person name="Hulsmann N."/>
            <person name="Schleicher M."/>
            <person name="Noegel A.A."/>
            <person name="Eichinger L."/>
            <person name="Gallinger C."/>
            <person name="Pawlowski J."/>
            <person name="Sierra R."/>
            <person name="Euteneuer U."/>
            <person name="Pillet L."/>
            <person name="Moustafa A."/>
            <person name="Platzer M."/>
            <person name="Groth M."/>
            <person name="Szafranski K."/>
            <person name="Schliwa M."/>
        </authorList>
    </citation>
    <scope>NUCLEOTIDE SEQUENCE [LARGE SCALE GENOMIC DNA]</scope>
</reference>
<gene>
    <name evidence="2" type="ORF">RFI_13635</name>
</gene>
<dbReference type="Gene3D" id="1.20.120.550">
    <property type="entry name" value="Membrane associated eicosanoid/glutathione metabolism-like domain"/>
    <property type="match status" value="1"/>
</dbReference>
<keyword evidence="1" id="KW-0472">Membrane</keyword>
<name>X6NDX1_RETFI</name>
<dbReference type="OrthoDB" id="410651at2759"/>
<proteinExistence type="predicted"/>
<protein>
    <submittedName>
        <fullName evidence="2">Uncharacterized protein</fullName>
    </submittedName>
</protein>
<feature type="transmembrane region" description="Helical" evidence="1">
    <location>
        <begin position="20"/>
        <end position="41"/>
    </location>
</feature>
<keyword evidence="3" id="KW-1185">Reference proteome</keyword>
<sequence>MQTLSTIDASINDSLLRELAFPSLGIISNIYVIEMAMTNVATLKHELKLKPPQMEPSEKVNKEQRLRWDRTVRAENNTVEYFTLFVPCVFISSIVGYELIGKWAPRIVGVLALANAFFRYQKPDDFECVVYTFDKKKYVKGYTKASEQRRSPFLKSYYVTKSLFFFSMMVSTLVIGKQLYGYKNEEEYLSNMISYLHDCLVFFFTMTTFSCNVSQIMQPLNPYCSFISLSM</sequence>
<dbReference type="InterPro" id="IPR023352">
    <property type="entry name" value="MAPEG-like_dom_sf"/>
</dbReference>
<feature type="transmembrane region" description="Helical" evidence="1">
    <location>
        <begin position="158"/>
        <end position="180"/>
    </location>
</feature>
<keyword evidence="1" id="KW-0812">Transmembrane</keyword>
<evidence type="ECO:0000313" key="3">
    <source>
        <dbReference type="Proteomes" id="UP000023152"/>
    </source>
</evidence>
<comment type="caution">
    <text evidence="2">The sequence shown here is derived from an EMBL/GenBank/DDBJ whole genome shotgun (WGS) entry which is preliminary data.</text>
</comment>
<evidence type="ECO:0000313" key="2">
    <source>
        <dbReference type="EMBL" id="ETO23542.1"/>
    </source>
</evidence>
<feature type="transmembrane region" description="Helical" evidence="1">
    <location>
        <begin position="192"/>
        <end position="213"/>
    </location>
</feature>
<evidence type="ECO:0000256" key="1">
    <source>
        <dbReference type="SAM" id="Phobius"/>
    </source>
</evidence>
<accession>X6NDX1</accession>
<dbReference type="Proteomes" id="UP000023152">
    <property type="component" value="Unassembled WGS sequence"/>
</dbReference>
<dbReference type="SUPFAM" id="SSF161084">
    <property type="entry name" value="MAPEG domain-like"/>
    <property type="match status" value="1"/>
</dbReference>
<dbReference type="EMBL" id="ASPP01009867">
    <property type="protein sequence ID" value="ETO23542.1"/>
    <property type="molecule type" value="Genomic_DNA"/>
</dbReference>
<organism evidence="2 3">
    <name type="scientific">Reticulomyxa filosa</name>
    <dbReference type="NCBI Taxonomy" id="46433"/>
    <lineage>
        <taxon>Eukaryota</taxon>
        <taxon>Sar</taxon>
        <taxon>Rhizaria</taxon>
        <taxon>Retaria</taxon>
        <taxon>Foraminifera</taxon>
        <taxon>Monothalamids</taxon>
        <taxon>Reticulomyxidae</taxon>
        <taxon>Reticulomyxa</taxon>
    </lineage>
</organism>
<dbReference type="AlphaFoldDB" id="X6NDX1"/>
<keyword evidence="1" id="KW-1133">Transmembrane helix</keyword>